<sequence length="584" mass="65054">MAIRISTQITLVRKLDFGLSFHLWHDELTSPTDLRRVCREYSAHHSAQFNVNTNYYSKTPDTGVVREYWFDIKNVTAAPDGVDRPMMLVNGQYPGPTIEADWGDTVKVHVQNSLESNGTSIHFHGVRQFLNNQMDGTVSVTQCPIAPGTSYTYTWRAEQYGTGFYHSHFSLQAWEGVFGGIVIHGPATSVYDEDLGVLFLNDWPHRTFNEMYMGQIRNPATPVIDTGLINMTNVWVSDGDIVGQRFKTDFVPGKKYRIRLVNAAMHAHFRFSIDDHNLTVIASDFVPIVPFTTNNIVIGMGQRYDIIVQADQPADNYWIRSVPQSGCSNIPTGDNVKGILHYMGADDAGEPMTVKWDYGDDTQCLDRPMSDLVPWVALDAMISNATNINDAVAPISAGSPGIFLWTIGGRAFNVSWRDPTLSHSPTTGINGTITDPGAIELPEANQWVIFIITTTQGVPHPIHLHGHDFYILAQGVGAFTKSIPLQTHNPPRRDVALLPAQSNGGYLVIAFPTDNPGAWLLHCHMGFHSSTGFAQQIVERKTEFWRFLNPELLRQTCDAWDDYAAVNPYGVQHRGTNGPYESGM</sequence>
<dbReference type="PANTHER" id="PTHR11709">
    <property type="entry name" value="MULTI-COPPER OXIDASE"/>
    <property type="match status" value="1"/>
</dbReference>
<feature type="domain" description="Plastocyanin-like" evidence="7">
    <location>
        <begin position="197"/>
        <end position="344"/>
    </location>
</feature>
<protein>
    <submittedName>
        <fullName evidence="10">Multicopper oxidase</fullName>
    </submittedName>
</protein>
<comment type="similarity">
    <text evidence="1">Belongs to the multicopper oxidase family.</text>
</comment>
<organism evidence="10 11">
    <name type="scientific">Aspergillus parasiticus (strain ATCC 56775 / NRRL 5862 / SRRC 143 / SU-1)</name>
    <dbReference type="NCBI Taxonomy" id="1403190"/>
    <lineage>
        <taxon>Eukaryota</taxon>
        <taxon>Fungi</taxon>
        <taxon>Dikarya</taxon>
        <taxon>Ascomycota</taxon>
        <taxon>Pezizomycotina</taxon>
        <taxon>Eurotiomycetes</taxon>
        <taxon>Eurotiomycetidae</taxon>
        <taxon>Eurotiales</taxon>
        <taxon>Aspergillaceae</taxon>
        <taxon>Aspergillus</taxon>
        <taxon>Aspergillus subgen. Circumdati</taxon>
    </lineage>
</organism>
<reference evidence="10 11" key="1">
    <citation type="submission" date="2015-02" db="EMBL/GenBank/DDBJ databases">
        <title>Draft genome sequence of Aspergillus parasiticus SU-1.</title>
        <authorList>
            <person name="Yu J."/>
            <person name="Fedorova N."/>
            <person name="Yin Y."/>
            <person name="Losada L."/>
            <person name="Zafar N."/>
            <person name="Taujale R."/>
            <person name="Ehrlich K.C."/>
            <person name="Bhatnagar D."/>
            <person name="Cleveland T.E."/>
            <person name="Bennett J.W."/>
            <person name="Nierman W.C."/>
        </authorList>
    </citation>
    <scope>NUCLEOTIDE SEQUENCE [LARGE SCALE GENOMIC DNA]</scope>
    <source>
        <strain evidence="11">ATCC 56775 / NRRL 5862 / SRRC 143 / SU-1</strain>
    </source>
</reference>
<dbReference type="InterPro" id="IPR045087">
    <property type="entry name" value="Cu-oxidase_fam"/>
</dbReference>
<dbReference type="Proteomes" id="UP000033540">
    <property type="component" value="Unassembled WGS sequence"/>
</dbReference>
<dbReference type="EMBL" id="JZEE01000199">
    <property type="protein sequence ID" value="KJK67191.1"/>
    <property type="molecule type" value="Genomic_DNA"/>
</dbReference>
<dbReference type="OrthoDB" id="2121828at2759"/>
<keyword evidence="6" id="KW-0325">Glycoprotein</keyword>
<dbReference type="GO" id="GO:0005507">
    <property type="term" value="F:copper ion binding"/>
    <property type="evidence" value="ECO:0007669"/>
    <property type="project" value="InterPro"/>
</dbReference>
<dbReference type="PANTHER" id="PTHR11709:SF502">
    <property type="entry name" value="MULTICOPPER OXIDASE"/>
    <property type="match status" value="1"/>
</dbReference>
<evidence type="ECO:0000313" key="10">
    <source>
        <dbReference type="EMBL" id="KJK67191.1"/>
    </source>
</evidence>
<evidence type="ECO:0000259" key="8">
    <source>
        <dbReference type="Pfam" id="PF07731"/>
    </source>
</evidence>
<dbReference type="Pfam" id="PF07732">
    <property type="entry name" value="Cu-oxidase_3"/>
    <property type="match status" value="1"/>
</dbReference>
<feature type="domain" description="Plastocyanin-like" evidence="8">
    <location>
        <begin position="436"/>
        <end position="541"/>
    </location>
</feature>
<proteinExistence type="inferred from homology"/>
<evidence type="ECO:0000256" key="2">
    <source>
        <dbReference type="ARBA" id="ARBA00022723"/>
    </source>
</evidence>
<dbReference type="InterPro" id="IPR001117">
    <property type="entry name" value="Cu-oxidase_2nd"/>
</dbReference>
<keyword evidence="4" id="KW-0560">Oxidoreductase</keyword>
<keyword evidence="2" id="KW-0479">Metal-binding</keyword>
<dbReference type="InterPro" id="IPR008972">
    <property type="entry name" value="Cupredoxin"/>
</dbReference>
<keyword evidence="3" id="KW-0677">Repeat</keyword>
<dbReference type="CDD" id="cd13901">
    <property type="entry name" value="CuRO_3_MaLCC_like"/>
    <property type="match status" value="1"/>
</dbReference>
<dbReference type="Gene3D" id="2.60.40.420">
    <property type="entry name" value="Cupredoxins - blue copper proteins"/>
    <property type="match status" value="3"/>
</dbReference>
<dbReference type="AlphaFoldDB" id="A0A0F0IJ49"/>
<dbReference type="InterPro" id="IPR011707">
    <property type="entry name" value="Cu-oxidase-like_N"/>
</dbReference>
<evidence type="ECO:0000256" key="3">
    <source>
        <dbReference type="ARBA" id="ARBA00022737"/>
    </source>
</evidence>
<dbReference type="CDD" id="cd13854">
    <property type="entry name" value="CuRO_1_MaLCC_like"/>
    <property type="match status" value="1"/>
</dbReference>
<dbReference type="InterPro" id="IPR011706">
    <property type="entry name" value="Cu-oxidase_C"/>
</dbReference>
<keyword evidence="5" id="KW-0186">Copper</keyword>
<dbReference type="CDD" id="cd13880">
    <property type="entry name" value="CuRO_2_MaLCC_like"/>
    <property type="match status" value="1"/>
</dbReference>
<evidence type="ECO:0000313" key="11">
    <source>
        <dbReference type="Proteomes" id="UP000033540"/>
    </source>
</evidence>
<gene>
    <name evidence="10" type="ORF">P875_00117393</name>
</gene>
<name>A0A0F0IJ49_ASPPU</name>
<dbReference type="GO" id="GO:0016491">
    <property type="term" value="F:oxidoreductase activity"/>
    <property type="evidence" value="ECO:0007669"/>
    <property type="project" value="UniProtKB-KW"/>
</dbReference>
<accession>A0A0F0IJ49</accession>
<evidence type="ECO:0000259" key="9">
    <source>
        <dbReference type="Pfam" id="PF07732"/>
    </source>
</evidence>
<dbReference type="Pfam" id="PF07731">
    <property type="entry name" value="Cu-oxidase_2"/>
    <property type="match status" value="1"/>
</dbReference>
<evidence type="ECO:0000256" key="5">
    <source>
        <dbReference type="ARBA" id="ARBA00023008"/>
    </source>
</evidence>
<feature type="domain" description="Plastocyanin-like" evidence="9">
    <location>
        <begin position="72"/>
        <end position="186"/>
    </location>
</feature>
<dbReference type="STRING" id="1403190.A0A0F0IJ49"/>
<dbReference type="Pfam" id="PF00394">
    <property type="entry name" value="Cu-oxidase"/>
    <property type="match status" value="1"/>
</dbReference>
<dbReference type="FunFam" id="2.60.40.420:FF:000038">
    <property type="entry name" value="Extracellular dihydrogeodin oxidase/laccase"/>
    <property type="match status" value="1"/>
</dbReference>
<dbReference type="SUPFAM" id="SSF49503">
    <property type="entry name" value="Cupredoxins"/>
    <property type="match status" value="3"/>
</dbReference>
<evidence type="ECO:0000259" key="7">
    <source>
        <dbReference type="Pfam" id="PF00394"/>
    </source>
</evidence>
<dbReference type="FunFam" id="2.60.40.420:FF:000021">
    <property type="entry name" value="Extracellular dihydrogeodin oxidase/laccase"/>
    <property type="match status" value="1"/>
</dbReference>
<comment type="caution">
    <text evidence="10">The sequence shown here is derived from an EMBL/GenBank/DDBJ whole genome shotgun (WGS) entry which is preliminary data.</text>
</comment>
<evidence type="ECO:0000256" key="1">
    <source>
        <dbReference type="ARBA" id="ARBA00010609"/>
    </source>
</evidence>
<evidence type="ECO:0000256" key="4">
    <source>
        <dbReference type="ARBA" id="ARBA00023002"/>
    </source>
</evidence>
<evidence type="ECO:0000256" key="6">
    <source>
        <dbReference type="ARBA" id="ARBA00023180"/>
    </source>
</evidence>